<evidence type="ECO:0000313" key="10">
    <source>
        <dbReference type="EMBL" id="OLP87427.1"/>
    </source>
</evidence>
<evidence type="ECO:0000256" key="7">
    <source>
        <dbReference type="ARBA" id="ARBA00022898"/>
    </source>
</evidence>
<dbReference type="InterPro" id="IPR000634">
    <property type="entry name" value="Ser/Thr_deHydtase_PyrdxlP-BS"/>
</dbReference>
<evidence type="ECO:0000256" key="1">
    <source>
        <dbReference type="ARBA" id="ARBA00001913"/>
    </source>
</evidence>
<name>A0A1Q9CWZ2_SYMMI</name>
<comment type="caution">
    <text evidence="10">The sequence shown here is derived from an EMBL/GenBank/DDBJ whole genome shotgun (WGS) entry which is preliminary data.</text>
</comment>
<dbReference type="GO" id="GO:0030378">
    <property type="term" value="F:serine racemase activity"/>
    <property type="evidence" value="ECO:0007669"/>
    <property type="project" value="TreeGrafter"/>
</dbReference>
<keyword evidence="6" id="KW-0460">Magnesium</keyword>
<dbReference type="GO" id="GO:0030170">
    <property type="term" value="F:pyridoxal phosphate binding"/>
    <property type="evidence" value="ECO:0007669"/>
    <property type="project" value="InterPro"/>
</dbReference>
<dbReference type="Gene3D" id="3.40.50.1100">
    <property type="match status" value="2"/>
</dbReference>
<comment type="similarity">
    <text evidence="5">Belongs to the serine/threonine dehydratase family.</text>
</comment>
<evidence type="ECO:0000256" key="6">
    <source>
        <dbReference type="ARBA" id="ARBA00022842"/>
    </source>
</evidence>
<keyword evidence="7" id="KW-0663">Pyridoxal phosphate</keyword>
<dbReference type="Pfam" id="PF00291">
    <property type="entry name" value="PALP"/>
    <property type="match status" value="1"/>
</dbReference>
<dbReference type="InterPro" id="IPR001926">
    <property type="entry name" value="TrpB-like_PALP"/>
</dbReference>
<dbReference type="FunFam" id="3.40.50.1100:FF:000007">
    <property type="entry name" value="L-threonine dehydratase catabolic TdcB"/>
    <property type="match status" value="1"/>
</dbReference>
<gene>
    <name evidence="10" type="primary">SRR</name>
    <name evidence="10" type="ORF">AK812_SmicGene31345</name>
</gene>
<protein>
    <submittedName>
        <fullName evidence="10">Serine racemase</fullName>
    </submittedName>
</protein>
<proteinExistence type="inferred from homology"/>
<accession>A0A1Q9CWZ2</accession>
<dbReference type="Proteomes" id="UP000186817">
    <property type="component" value="Unassembled WGS sequence"/>
</dbReference>
<dbReference type="PROSITE" id="PS00165">
    <property type="entry name" value="DEHYDRATASE_SER_THR"/>
    <property type="match status" value="1"/>
</dbReference>
<dbReference type="SUPFAM" id="SSF53686">
    <property type="entry name" value="Tryptophan synthase beta subunit-like PLP-dependent enzymes"/>
    <property type="match status" value="1"/>
</dbReference>
<feature type="domain" description="Tryptophan synthase beta chain-like PALP" evidence="9">
    <location>
        <begin position="458"/>
        <end position="756"/>
    </location>
</feature>
<evidence type="ECO:0000256" key="2">
    <source>
        <dbReference type="ARBA" id="ARBA00001933"/>
    </source>
</evidence>
<dbReference type="GO" id="GO:0005524">
    <property type="term" value="F:ATP binding"/>
    <property type="evidence" value="ECO:0007669"/>
    <property type="project" value="TreeGrafter"/>
</dbReference>
<keyword evidence="8" id="KW-0456">Lyase</keyword>
<sequence length="768" mass="84824">MPVDLNLAHCCKECYMPLLGGVCEYDPEHTPLPADLSDPSLPKWFGKWLQNYRRRQALRPWLVGPIPPMSNVDPCARLRLPTAFEAQNNDVHIQGPRCPQCWIQLDETGTAGGGFRCPLDPSHDVSDPLRDFSPQPPARPPTVVLEALKADAAQKEEKPEPTMDDWIRELGLPITLSAWLRDVDGQGFLSTYQDVLASHFDSPQQLLDVLPGQNGQATQLPGVVNEIYLSGGMDVSEKLQREELGHGRRALCGKVTEAHPESGLSVWGLDELVEQVDTMSKQKQLARVKFEGAEAAEEARRREPLSLRGQVFPLPPRKRSTEYSALNCWRHVSCVPCPGGAYAMNATRVRHLENALNLFDKTRKTEAPALPLDLFLRRYFQAHKFLDEKDRAWIADKTYEMHRWRGLIDHLTPQPHNWTCERSIFHSVLMSTPPFDASLVTPAAVEEAYARLRPHVHRTRVFTCGQLDHRASSSSGAPRKLFLKAEHEQKTGSFKIRGAIHAIGLSSADYIVTQSSGNHAQAIALGSKLLGKKAIVVMPEDSPNVKVSAVRDTYGAEVRFCRATQEAREAMSAETVADLRQQHGADKAEEIHPNQDIRVVNGQGSVALELLEQQPDLDAIVVSIGGGGLISGIATYVKSVNKAIKVIGAEPERARSAFMSKQAGKLVKNPPNTVIDTIADSVKSSLGPTTYPVVQDLVDDVFTATEQEIEDATKFTLERAKQVIEPGCGVAVAVATSKQLYDRYPELQKIGVVLCGGNVDLDNLPWRK</sequence>
<comment type="cofactor">
    <cofactor evidence="2">
        <name>pyridoxal 5'-phosphate</name>
        <dbReference type="ChEBI" id="CHEBI:597326"/>
    </cofactor>
</comment>
<evidence type="ECO:0000256" key="8">
    <source>
        <dbReference type="ARBA" id="ARBA00023239"/>
    </source>
</evidence>
<dbReference type="PANTHER" id="PTHR43050">
    <property type="entry name" value="SERINE / THREONINE RACEMASE FAMILY MEMBER"/>
    <property type="match status" value="1"/>
</dbReference>
<dbReference type="OrthoDB" id="4418812at2759"/>
<evidence type="ECO:0000313" key="11">
    <source>
        <dbReference type="Proteomes" id="UP000186817"/>
    </source>
</evidence>
<comment type="cofactor">
    <cofactor evidence="3">
        <name>Mn(2+)</name>
        <dbReference type="ChEBI" id="CHEBI:29035"/>
    </cofactor>
</comment>
<keyword evidence="11" id="KW-1185">Reference proteome</keyword>
<evidence type="ECO:0000256" key="5">
    <source>
        <dbReference type="ARBA" id="ARBA00010869"/>
    </source>
</evidence>
<dbReference type="EMBL" id="LSRX01000860">
    <property type="protein sequence ID" value="OLP87427.1"/>
    <property type="molecule type" value="Genomic_DNA"/>
</dbReference>
<evidence type="ECO:0000256" key="4">
    <source>
        <dbReference type="ARBA" id="ARBA00001946"/>
    </source>
</evidence>
<dbReference type="GO" id="GO:0003941">
    <property type="term" value="F:L-serine ammonia-lyase activity"/>
    <property type="evidence" value="ECO:0007669"/>
    <property type="project" value="TreeGrafter"/>
</dbReference>
<dbReference type="GO" id="GO:0070179">
    <property type="term" value="P:D-serine biosynthetic process"/>
    <property type="evidence" value="ECO:0007669"/>
    <property type="project" value="TreeGrafter"/>
</dbReference>
<dbReference type="InterPro" id="IPR036052">
    <property type="entry name" value="TrpB-like_PALP_sf"/>
</dbReference>
<organism evidence="10 11">
    <name type="scientific">Symbiodinium microadriaticum</name>
    <name type="common">Dinoflagellate</name>
    <name type="synonym">Zooxanthella microadriatica</name>
    <dbReference type="NCBI Taxonomy" id="2951"/>
    <lineage>
        <taxon>Eukaryota</taxon>
        <taxon>Sar</taxon>
        <taxon>Alveolata</taxon>
        <taxon>Dinophyceae</taxon>
        <taxon>Suessiales</taxon>
        <taxon>Symbiodiniaceae</taxon>
        <taxon>Symbiodinium</taxon>
    </lineage>
</organism>
<evidence type="ECO:0000259" key="9">
    <source>
        <dbReference type="Pfam" id="PF00291"/>
    </source>
</evidence>
<dbReference type="GO" id="GO:0000287">
    <property type="term" value="F:magnesium ion binding"/>
    <property type="evidence" value="ECO:0007669"/>
    <property type="project" value="TreeGrafter"/>
</dbReference>
<dbReference type="CDD" id="cd01562">
    <property type="entry name" value="Thr-dehyd"/>
    <property type="match status" value="1"/>
</dbReference>
<comment type="cofactor">
    <cofactor evidence="4">
        <name>Mg(2+)</name>
        <dbReference type="ChEBI" id="CHEBI:18420"/>
    </cofactor>
</comment>
<dbReference type="AlphaFoldDB" id="A0A1Q9CWZ2"/>
<dbReference type="GO" id="GO:0018114">
    <property type="term" value="F:threonine racemase activity"/>
    <property type="evidence" value="ECO:0007669"/>
    <property type="project" value="TreeGrafter"/>
</dbReference>
<dbReference type="PANTHER" id="PTHR43050:SF1">
    <property type="entry name" value="SERINE RACEMASE"/>
    <property type="match status" value="1"/>
</dbReference>
<reference evidence="10 11" key="1">
    <citation type="submission" date="2016-02" db="EMBL/GenBank/DDBJ databases">
        <title>Genome analysis of coral dinoflagellate symbionts highlights evolutionary adaptations to a symbiotic lifestyle.</title>
        <authorList>
            <person name="Aranda M."/>
            <person name="Li Y."/>
            <person name="Liew Y.J."/>
            <person name="Baumgarten S."/>
            <person name="Simakov O."/>
            <person name="Wilson M."/>
            <person name="Piel J."/>
            <person name="Ashoor H."/>
            <person name="Bougouffa S."/>
            <person name="Bajic V.B."/>
            <person name="Ryu T."/>
            <person name="Ravasi T."/>
            <person name="Bayer T."/>
            <person name="Micklem G."/>
            <person name="Kim H."/>
            <person name="Bhak J."/>
            <person name="Lajeunesse T.C."/>
            <person name="Voolstra C.R."/>
        </authorList>
    </citation>
    <scope>NUCLEOTIDE SEQUENCE [LARGE SCALE GENOMIC DNA]</scope>
    <source>
        <strain evidence="10 11">CCMP2467</strain>
    </source>
</reference>
<comment type="cofactor">
    <cofactor evidence="1">
        <name>Ca(2+)</name>
        <dbReference type="ChEBI" id="CHEBI:29108"/>
    </cofactor>
</comment>
<evidence type="ECO:0000256" key="3">
    <source>
        <dbReference type="ARBA" id="ARBA00001936"/>
    </source>
</evidence>